<name>A0A2J6TP64_9HELO</name>
<feature type="region of interest" description="Disordered" evidence="1">
    <location>
        <begin position="1"/>
        <end position="24"/>
    </location>
</feature>
<dbReference type="RefSeq" id="XP_024741715.1">
    <property type="nucleotide sequence ID" value="XM_024886422.1"/>
</dbReference>
<reference evidence="2 3" key="1">
    <citation type="submission" date="2016-04" db="EMBL/GenBank/DDBJ databases">
        <title>A degradative enzymes factory behind the ericoid mycorrhizal symbiosis.</title>
        <authorList>
            <consortium name="DOE Joint Genome Institute"/>
            <person name="Martino E."/>
            <person name="Morin E."/>
            <person name="Grelet G."/>
            <person name="Kuo A."/>
            <person name="Kohler A."/>
            <person name="Daghino S."/>
            <person name="Barry K."/>
            <person name="Choi C."/>
            <person name="Cichocki N."/>
            <person name="Clum A."/>
            <person name="Copeland A."/>
            <person name="Hainaut M."/>
            <person name="Haridas S."/>
            <person name="Labutti K."/>
            <person name="Lindquist E."/>
            <person name="Lipzen A."/>
            <person name="Khouja H.-R."/>
            <person name="Murat C."/>
            <person name="Ohm R."/>
            <person name="Olson A."/>
            <person name="Spatafora J."/>
            <person name="Veneault-Fourrey C."/>
            <person name="Henrissat B."/>
            <person name="Grigoriev I."/>
            <person name="Martin F."/>
            <person name="Perotto S."/>
        </authorList>
    </citation>
    <scope>NUCLEOTIDE SEQUENCE [LARGE SCALE GENOMIC DNA]</scope>
    <source>
        <strain evidence="2 3">E</strain>
    </source>
</reference>
<dbReference type="Proteomes" id="UP000235371">
    <property type="component" value="Unassembled WGS sequence"/>
</dbReference>
<dbReference type="GeneID" id="36594499"/>
<dbReference type="InParanoid" id="A0A2J6TP64"/>
<accession>A0A2J6TP64</accession>
<evidence type="ECO:0000313" key="3">
    <source>
        <dbReference type="Proteomes" id="UP000235371"/>
    </source>
</evidence>
<dbReference type="EMBL" id="KZ613747">
    <property type="protein sequence ID" value="PMD64811.1"/>
    <property type="molecule type" value="Genomic_DNA"/>
</dbReference>
<organism evidence="2 3">
    <name type="scientific">Hyaloscypha bicolor E</name>
    <dbReference type="NCBI Taxonomy" id="1095630"/>
    <lineage>
        <taxon>Eukaryota</taxon>
        <taxon>Fungi</taxon>
        <taxon>Dikarya</taxon>
        <taxon>Ascomycota</taxon>
        <taxon>Pezizomycotina</taxon>
        <taxon>Leotiomycetes</taxon>
        <taxon>Helotiales</taxon>
        <taxon>Hyaloscyphaceae</taxon>
        <taxon>Hyaloscypha</taxon>
        <taxon>Hyaloscypha bicolor</taxon>
    </lineage>
</organism>
<evidence type="ECO:0000313" key="2">
    <source>
        <dbReference type="EMBL" id="PMD64811.1"/>
    </source>
</evidence>
<feature type="compositionally biased region" description="Basic and acidic residues" evidence="1">
    <location>
        <begin position="9"/>
        <end position="24"/>
    </location>
</feature>
<sequence>MAEVKGTAKRNDEDIPPSRKSPTIEDRNINEAAICVLRLDTERISTQGIGVSLYKARWRSRSTAPECEAPPGLLQQIYRDLLQRPLTRYRAPLRLHLRAMVTGRRPQTRHRVWALFRKAAAHSEGFVKENNWDYCRDNRFIGGQQAEFFKIKPLLRALVITIIEIGIPSESYNVEEQKVRLVRTGVTTGLSQPITFDGLTHLSTISENEVITTSPEAIQFAKDLDRREEVLAPKRHVRVIEYMLGHPKVLFERWHMRKYSVFAKWAGSDEDLPVGPSTDWWKDGLVSEGSTPKLLLP</sequence>
<protein>
    <submittedName>
        <fullName evidence="2">Uncharacterized protein</fullName>
    </submittedName>
</protein>
<proteinExistence type="predicted"/>
<gene>
    <name evidence="2" type="ORF">K444DRAFT_660015</name>
</gene>
<evidence type="ECO:0000256" key="1">
    <source>
        <dbReference type="SAM" id="MobiDB-lite"/>
    </source>
</evidence>
<dbReference type="AlphaFoldDB" id="A0A2J6TP64"/>
<dbReference type="OrthoDB" id="5364844at2759"/>
<keyword evidence="3" id="KW-1185">Reference proteome</keyword>